<evidence type="ECO:0000313" key="4">
    <source>
        <dbReference type="EMBL" id="MFD1672333.1"/>
    </source>
</evidence>
<evidence type="ECO:0000313" key="5">
    <source>
        <dbReference type="Proteomes" id="UP001597267"/>
    </source>
</evidence>
<proteinExistence type="predicted"/>
<dbReference type="RefSeq" id="WP_125715873.1">
    <property type="nucleotide sequence ID" value="NZ_JBHTOP010000024.1"/>
</dbReference>
<dbReference type="InterPro" id="IPR050443">
    <property type="entry name" value="RbsD/FucU_mutarotase"/>
</dbReference>
<comment type="catalytic activity">
    <reaction evidence="1">
        <text>beta-D-ribopyranose = beta-D-ribofuranose</text>
        <dbReference type="Rhea" id="RHEA:25432"/>
        <dbReference type="ChEBI" id="CHEBI:27476"/>
        <dbReference type="ChEBI" id="CHEBI:47002"/>
        <dbReference type="EC" id="5.4.99.62"/>
    </reaction>
</comment>
<dbReference type="PANTHER" id="PTHR31690">
    <property type="entry name" value="FUCOSE MUTAROTASE"/>
    <property type="match status" value="1"/>
</dbReference>
<dbReference type="EMBL" id="JBHTOP010000024">
    <property type="protein sequence ID" value="MFD1672333.1"/>
    <property type="molecule type" value="Genomic_DNA"/>
</dbReference>
<evidence type="ECO:0000256" key="2">
    <source>
        <dbReference type="ARBA" id="ARBA00023235"/>
    </source>
</evidence>
<organism evidence="4 5">
    <name type="scientific">Agrilactobacillus yilanensis</name>
    <dbReference type="NCBI Taxonomy" id="2485997"/>
    <lineage>
        <taxon>Bacteria</taxon>
        <taxon>Bacillati</taxon>
        <taxon>Bacillota</taxon>
        <taxon>Bacilli</taxon>
        <taxon>Lactobacillales</taxon>
        <taxon>Lactobacillaceae</taxon>
        <taxon>Agrilactobacillus</taxon>
    </lineage>
</organism>
<comment type="caution">
    <text evidence="4">The sequence shown here is derived from an EMBL/GenBank/DDBJ whole genome shotgun (WGS) entry which is preliminary data.</text>
</comment>
<reference evidence="5" key="1">
    <citation type="journal article" date="2019" name="Int. J. Syst. Evol. Microbiol.">
        <title>The Global Catalogue of Microorganisms (GCM) 10K type strain sequencing project: providing services to taxonomists for standard genome sequencing and annotation.</title>
        <authorList>
            <consortium name="The Broad Institute Genomics Platform"/>
            <consortium name="The Broad Institute Genome Sequencing Center for Infectious Disease"/>
            <person name="Wu L."/>
            <person name="Ma J."/>
        </authorList>
    </citation>
    <scope>NUCLEOTIDE SEQUENCE [LARGE SCALE GENOMIC DNA]</scope>
    <source>
        <strain evidence="5">CCM 8896</strain>
    </source>
</reference>
<name>A0ABW4J9M2_9LACO</name>
<evidence type="ECO:0000256" key="1">
    <source>
        <dbReference type="ARBA" id="ARBA00000223"/>
    </source>
</evidence>
<accession>A0ABW4J9M2</accession>
<dbReference type="InterPro" id="IPR007721">
    <property type="entry name" value="RbsD_FucU"/>
</dbReference>
<keyword evidence="2" id="KW-0413">Isomerase</keyword>
<dbReference type="Proteomes" id="UP001597267">
    <property type="component" value="Unassembled WGS sequence"/>
</dbReference>
<dbReference type="InterPro" id="IPR023750">
    <property type="entry name" value="RbsD-like_sf"/>
</dbReference>
<sequence>MLKKIPKRLSPELVKTLMEMGHGDEILLADANYPAVTNNQRVLRTDGILMPELLTDILELLPLDTYSDYQAALMEVVPGDASVPNGRPPIWDKYESAIKNVFPNYQLKTIERQSFYKYSKDCFAIVQTGETALYGNLILKKGVVE</sequence>
<dbReference type="SUPFAM" id="SSF102546">
    <property type="entry name" value="RbsD-like"/>
    <property type="match status" value="1"/>
</dbReference>
<keyword evidence="5" id="KW-1185">Reference proteome</keyword>
<gene>
    <name evidence="4" type="ORF">ACFQ5M_09510</name>
</gene>
<dbReference type="Gene3D" id="3.40.1650.10">
    <property type="entry name" value="RbsD-like domain"/>
    <property type="match status" value="1"/>
</dbReference>
<dbReference type="Pfam" id="PF05025">
    <property type="entry name" value="RbsD_FucU"/>
    <property type="match status" value="1"/>
</dbReference>
<evidence type="ECO:0000256" key="3">
    <source>
        <dbReference type="ARBA" id="ARBA00036324"/>
    </source>
</evidence>
<comment type="catalytic activity">
    <reaction evidence="3">
        <text>alpha-L-fucose = beta-L-fucose</text>
        <dbReference type="Rhea" id="RHEA:25580"/>
        <dbReference type="ChEBI" id="CHEBI:42548"/>
        <dbReference type="ChEBI" id="CHEBI:42589"/>
        <dbReference type="EC" id="5.1.3.29"/>
    </reaction>
</comment>
<dbReference type="PANTHER" id="PTHR31690:SF4">
    <property type="entry name" value="FUCOSE MUTAROTASE"/>
    <property type="match status" value="1"/>
</dbReference>
<protein>
    <submittedName>
        <fullName evidence="4">RbsD/FucU family protein</fullName>
    </submittedName>
</protein>